<dbReference type="PROSITE" id="PS50048">
    <property type="entry name" value="ZN2_CY6_FUNGAL_2"/>
    <property type="match status" value="1"/>
</dbReference>
<evidence type="ECO:0000313" key="5">
    <source>
        <dbReference type="EMBL" id="KZL81953.1"/>
    </source>
</evidence>
<feature type="transmembrane region" description="Helical" evidence="3">
    <location>
        <begin position="321"/>
        <end position="343"/>
    </location>
</feature>
<dbReference type="InterPro" id="IPR036864">
    <property type="entry name" value="Zn2-C6_fun-type_DNA-bd_sf"/>
</dbReference>
<keyword evidence="6" id="KW-1185">Reference proteome</keyword>
<gene>
    <name evidence="5" type="ORF">CI238_05927</name>
</gene>
<dbReference type="Gene3D" id="4.10.240.10">
    <property type="entry name" value="Zn(2)-C6 fungal-type DNA-binding domain"/>
    <property type="match status" value="1"/>
</dbReference>
<feature type="region of interest" description="Disordered" evidence="2">
    <location>
        <begin position="1"/>
        <end position="24"/>
    </location>
</feature>
<evidence type="ECO:0000256" key="3">
    <source>
        <dbReference type="SAM" id="Phobius"/>
    </source>
</evidence>
<sequence>MNDSLQPPAHPMATRRSHTKSRNGCKDCKRRKVKCDEAYPSCFNCTRHGIPCSLSSSQGSPSSIAPQRSPFTPSVSGLSTEDPYQFLDVTIDNSRGTPQAPTIELWGHGLELMHHYVLHTANTMSIRPDMQHVWRAIIPEIGYDCPFVMHGILTIAALHKGYLIPSERDKYLDLATSHQNAGLESFRTLLHTIDDANWKSFFCFASLILLYVASDPVRMHKAHGLGHSPDITSLFIFVRGIRVVLEPYQNRLGKTILSPLALGIWIVDPGDPEYKTPSFRHSPLPRDIFEALGYLTTFFKENLSDVTRDKYTAAVMELEKAAYLMAHAGANLEVGMAIFWPYVLSENIMADIQAKNPYAVVLLSYYAVLLCVMEPTYWFFRGWSRRLIDMVDERLAGLPVLLEAVKWPRKQIMDLQGHYYGVGPVG</sequence>
<dbReference type="STRING" id="1573173.A0A167BZY3"/>
<dbReference type="PROSITE" id="PS00463">
    <property type="entry name" value="ZN2_CY6_FUNGAL_1"/>
    <property type="match status" value="1"/>
</dbReference>
<evidence type="ECO:0000313" key="6">
    <source>
        <dbReference type="Proteomes" id="UP000076584"/>
    </source>
</evidence>
<dbReference type="PANTHER" id="PTHR47784:SF5">
    <property type="entry name" value="STEROL UPTAKE CONTROL PROTEIN 2"/>
    <property type="match status" value="1"/>
</dbReference>
<dbReference type="InterPro" id="IPR001138">
    <property type="entry name" value="Zn2Cys6_DnaBD"/>
</dbReference>
<dbReference type="AlphaFoldDB" id="A0A167BZY3"/>
<dbReference type="Pfam" id="PF00172">
    <property type="entry name" value="Zn_clus"/>
    <property type="match status" value="1"/>
</dbReference>
<dbReference type="SUPFAM" id="SSF57701">
    <property type="entry name" value="Zn2/Cys6 DNA-binding domain"/>
    <property type="match status" value="1"/>
</dbReference>
<evidence type="ECO:0000256" key="1">
    <source>
        <dbReference type="ARBA" id="ARBA00023242"/>
    </source>
</evidence>
<dbReference type="SMART" id="SM00066">
    <property type="entry name" value="GAL4"/>
    <property type="match status" value="1"/>
</dbReference>
<feature type="transmembrane region" description="Helical" evidence="3">
    <location>
        <begin position="363"/>
        <end position="380"/>
    </location>
</feature>
<feature type="domain" description="Zn(2)-C6 fungal-type" evidence="4">
    <location>
        <begin position="24"/>
        <end position="54"/>
    </location>
</feature>
<dbReference type="InterPro" id="IPR021858">
    <property type="entry name" value="Fun_TF"/>
</dbReference>
<dbReference type="Pfam" id="PF11951">
    <property type="entry name" value="Fungal_trans_2"/>
    <property type="match status" value="1"/>
</dbReference>
<reference evidence="5 6" key="1">
    <citation type="submission" date="2015-06" db="EMBL/GenBank/DDBJ databases">
        <title>Survival trade-offs in plant roots during colonization by closely related pathogenic and mutualistic fungi.</title>
        <authorList>
            <person name="Hacquard S."/>
            <person name="Kracher B."/>
            <person name="Hiruma K."/>
            <person name="Weinman A."/>
            <person name="Muench P."/>
            <person name="Garrido Oter R."/>
            <person name="Ver Loren van Themaat E."/>
            <person name="Dallerey J.-F."/>
            <person name="Damm U."/>
            <person name="Henrissat B."/>
            <person name="Lespinet O."/>
            <person name="Thon M."/>
            <person name="Kemen E."/>
            <person name="McHardy A.C."/>
            <person name="Schulze-Lefert P."/>
            <person name="O'Connell R.J."/>
        </authorList>
    </citation>
    <scope>NUCLEOTIDE SEQUENCE [LARGE SCALE GENOMIC DNA]</scope>
    <source>
        <strain evidence="5 6">MAFF 238704</strain>
    </source>
</reference>
<dbReference type="GO" id="GO:0001228">
    <property type="term" value="F:DNA-binding transcription activator activity, RNA polymerase II-specific"/>
    <property type="evidence" value="ECO:0007669"/>
    <property type="project" value="TreeGrafter"/>
</dbReference>
<protein>
    <submittedName>
        <fullName evidence="5">C6 zinc finger domain-containing protein</fullName>
    </submittedName>
</protein>
<accession>A0A167BZY3</accession>
<feature type="region of interest" description="Disordered" evidence="2">
    <location>
        <begin position="56"/>
        <end position="76"/>
    </location>
</feature>
<proteinExistence type="predicted"/>
<feature type="compositionally biased region" description="Basic residues" evidence="2">
    <location>
        <begin position="13"/>
        <end position="24"/>
    </location>
</feature>
<dbReference type="PANTHER" id="PTHR47784">
    <property type="entry name" value="STEROL UPTAKE CONTROL PROTEIN 2"/>
    <property type="match status" value="1"/>
</dbReference>
<keyword evidence="1" id="KW-0539">Nucleus</keyword>
<dbReference type="CDD" id="cd00067">
    <property type="entry name" value="GAL4"/>
    <property type="match status" value="1"/>
</dbReference>
<dbReference type="EMBL" id="LFIW01001529">
    <property type="protein sequence ID" value="KZL81953.1"/>
    <property type="molecule type" value="Genomic_DNA"/>
</dbReference>
<keyword evidence="3" id="KW-0472">Membrane</keyword>
<keyword evidence="3" id="KW-0812">Transmembrane</keyword>
<dbReference type="InterPro" id="IPR053157">
    <property type="entry name" value="Sterol_Uptake_Regulator"/>
</dbReference>
<name>A0A167BZY3_COLIC</name>
<dbReference type="GO" id="GO:0008270">
    <property type="term" value="F:zinc ion binding"/>
    <property type="evidence" value="ECO:0007669"/>
    <property type="project" value="InterPro"/>
</dbReference>
<organism evidence="5 6">
    <name type="scientific">Colletotrichum incanum</name>
    <name type="common">Soybean anthracnose fungus</name>
    <dbReference type="NCBI Taxonomy" id="1573173"/>
    <lineage>
        <taxon>Eukaryota</taxon>
        <taxon>Fungi</taxon>
        <taxon>Dikarya</taxon>
        <taxon>Ascomycota</taxon>
        <taxon>Pezizomycotina</taxon>
        <taxon>Sordariomycetes</taxon>
        <taxon>Hypocreomycetidae</taxon>
        <taxon>Glomerellales</taxon>
        <taxon>Glomerellaceae</taxon>
        <taxon>Colletotrichum</taxon>
        <taxon>Colletotrichum spaethianum species complex</taxon>
    </lineage>
</organism>
<keyword evidence="3" id="KW-1133">Transmembrane helix</keyword>
<comment type="caution">
    <text evidence="5">The sequence shown here is derived from an EMBL/GenBank/DDBJ whole genome shotgun (WGS) entry which is preliminary data.</text>
</comment>
<evidence type="ECO:0000256" key="2">
    <source>
        <dbReference type="SAM" id="MobiDB-lite"/>
    </source>
</evidence>
<feature type="compositionally biased region" description="Polar residues" evidence="2">
    <location>
        <begin position="64"/>
        <end position="76"/>
    </location>
</feature>
<evidence type="ECO:0000259" key="4">
    <source>
        <dbReference type="PROSITE" id="PS50048"/>
    </source>
</evidence>
<dbReference type="Proteomes" id="UP000076584">
    <property type="component" value="Unassembled WGS sequence"/>
</dbReference>